<dbReference type="Proteomes" id="UP000265520">
    <property type="component" value="Unassembled WGS sequence"/>
</dbReference>
<evidence type="ECO:0000313" key="1">
    <source>
        <dbReference type="EMBL" id="MCI90958.1"/>
    </source>
</evidence>
<feature type="non-terminal residue" evidence="1">
    <location>
        <position position="1"/>
    </location>
</feature>
<dbReference type="EMBL" id="LXQA011258929">
    <property type="protein sequence ID" value="MCI90958.1"/>
    <property type="molecule type" value="Genomic_DNA"/>
</dbReference>
<name>A0A392VRD8_9FABA</name>
<keyword evidence="2" id="KW-1185">Reference proteome</keyword>
<comment type="caution">
    <text evidence="1">The sequence shown here is derived from an EMBL/GenBank/DDBJ whole genome shotgun (WGS) entry which is preliminary data.</text>
</comment>
<organism evidence="1 2">
    <name type="scientific">Trifolium medium</name>
    <dbReference type="NCBI Taxonomy" id="97028"/>
    <lineage>
        <taxon>Eukaryota</taxon>
        <taxon>Viridiplantae</taxon>
        <taxon>Streptophyta</taxon>
        <taxon>Embryophyta</taxon>
        <taxon>Tracheophyta</taxon>
        <taxon>Spermatophyta</taxon>
        <taxon>Magnoliopsida</taxon>
        <taxon>eudicotyledons</taxon>
        <taxon>Gunneridae</taxon>
        <taxon>Pentapetalae</taxon>
        <taxon>rosids</taxon>
        <taxon>fabids</taxon>
        <taxon>Fabales</taxon>
        <taxon>Fabaceae</taxon>
        <taxon>Papilionoideae</taxon>
        <taxon>50 kb inversion clade</taxon>
        <taxon>NPAAA clade</taxon>
        <taxon>Hologalegina</taxon>
        <taxon>IRL clade</taxon>
        <taxon>Trifolieae</taxon>
        <taxon>Trifolium</taxon>
    </lineage>
</organism>
<proteinExistence type="predicted"/>
<sequence>VLKVAMKAIEMSQIGG</sequence>
<evidence type="ECO:0000313" key="2">
    <source>
        <dbReference type="Proteomes" id="UP000265520"/>
    </source>
</evidence>
<protein>
    <submittedName>
        <fullName evidence="1">Uncharacterized protein</fullName>
    </submittedName>
</protein>
<dbReference type="AlphaFoldDB" id="A0A392VRD8"/>
<reference evidence="1 2" key="1">
    <citation type="journal article" date="2018" name="Front. Plant Sci.">
        <title>Red Clover (Trifolium pratense) and Zigzag Clover (T. medium) - A Picture of Genomic Similarities and Differences.</title>
        <authorList>
            <person name="Dluhosova J."/>
            <person name="Istvanek J."/>
            <person name="Nedelnik J."/>
            <person name="Repkova J."/>
        </authorList>
    </citation>
    <scope>NUCLEOTIDE SEQUENCE [LARGE SCALE GENOMIC DNA]</scope>
    <source>
        <strain evidence="2">cv. 10/8</strain>
        <tissue evidence="1">Leaf</tissue>
    </source>
</reference>
<accession>A0A392VRD8</accession>